<evidence type="ECO:0000256" key="1">
    <source>
        <dbReference type="SAM" id="MobiDB-lite"/>
    </source>
</evidence>
<dbReference type="RefSeq" id="WP_204286199.1">
    <property type="nucleotide sequence ID" value="NZ_BAABEJ010000002.1"/>
</dbReference>
<name>A0ABQ4FEC6_9ACTN</name>
<protein>
    <submittedName>
        <fullName evidence="2">Uncharacterized protein</fullName>
    </submittedName>
</protein>
<comment type="caution">
    <text evidence="2">The sequence shown here is derived from an EMBL/GenBank/DDBJ whole genome shotgun (WGS) entry which is preliminary data.</text>
</comment>
<dbReference type="Proteomes" id="UP000651728">
    <property type="component" value="Unassembled WGS sequence"/>
</dbReference>
<evidence type="ECO:0000313" key="2">
    <source>
        <dbReference type="EMBL" id="GIH33176.1"/>
    </source>
</evidence>
<gene>
    <name evidence="2" type="ORF">Mam01_33400</name>
</gene>
<feature type="region of interest" description="Disordered" evidence="1">
    <location>
        <begin position="32"/>
        <end position="54"/>
    </location>
</feature>
<reference evidence="2 3" key="1">
    <citation type="submission" date="2021-01" db="EMBL/GenBank/DDBJ databases">
        <title>Whole genome shotgun sequence of Microbispora amethystogenes NBRC 101907.</title>
        <authorList>
            <person name="Komaki H."/>
            <person name="Tamura T."/>
        </authorList>
    </citation>
    <scope>NUCLEOTIDE SEQUENCE [LARGE SCALE GENOMIC DNA]</scope>
    <source>
        <strain evidence="2 3">NBRC 101907</strain>
    </source>
</reference>
<evidence type="ECO:0000313" key="3">
    <source>
        <dbReference type="Proteomes" id="UP000651728"/>
    </source>
</evidence>
<dbReference type="EMBL" id="BOOB01000021">
    <property type="protein sequence ID" value="GIH33176.1"/>
    <property type="molecule type" value="Genomic_DNA"/>
</dbReference>
<accession>A0ABQ4FEC6</accession>
<feature type="region of interest" description="Disordered" evidence="1">
    <location>
        <begin position="1"/>
        <end position="20"/>
    </location>
</feature>
<proteinExistence type="predicted"/>
<keyword evidence="3" id="KW-1185">Reference proteome</keyword>
<sequence>MWARAYGESSATTRRLAERGDEAAIGKLRAPAEAGDSVAAAEPAESEHAVVERG</sequence>
<feature type="compositionally biased region" description="Basic and acidic residues" evidence="1">
    <location>
        <begin position="45"/>
        <end position="54"/>
    </location>
</feature>
<organism evidence="2 3">
    <name type="scientific">Microbispora amethystogenes</name>
    <dbReference type="NCBI Taxonomy" id="1427754"/>
    <lineage>
        <taxon>Bacteria</taxon>
        <taxon>Bacillati</taxon>
        <taxon>Actinomycetota</taxon>
        <taxon>Actinomycetes</taxon>
        <taxon>Streptosporangiales</taxon>
        <taxon>Streptosporangiaceae</taxon>
        <taxon>Microbispora</taxon>
    </lineage>
</organism>